<evidence type="ECO:0000313" key="2">
    <source>
        <dbReference type="Proteomes" id="UP000053429"/>
    </source>
</evidence>
<comment type="caution">
    <text evidence="1">The sequence shown here is derived from an EMBL/GenBank/DDBJ whole genome shotgun (WGS) entry which is preliminary data.</text>
</comment>
<dbReference type="EMBL" id="LMWY01000022">
    <property type="protein sequence ID" value="KUO03027.1"/>
    <property type="molecule type" value="Genomic_DNA"/>
</dbReference>
<keyword evidence="2" id="KW-1185">Reference proteome</keyword>
<sequence>MPGPSQGQVDLTESDSYADPELWSFDCIGLVRWAWYKATGRDLITERTTQATFAAPGYAHSMKIQVNTISARWDRYQGAFRPHADVTPGVCSWDGRGSFHGMVNNVWSFLPDYHRTAVTIRRSAAH</sequence>
<dbReference type="Proteomes" id="UP000053429">
    <property type="component" value="Unassembled WGS sequence"/>
</dbReference>
<evidence type="ECO:0000313" key="1">
    <source>
        <dbReference type="EMBL" id="KUO03027.1"/>
    </source>
</evidence>
<accession>A0A101U2N5</accession>
<reference evidence="1 2" key="1">
    <citation type="submission" date="2015-10" db="EMBL/GenBank/DDBJ databases">
        <title>Draft genome sequence of Streptomyces caeruleatus NRRL B-24802, type strain for the species Streptomyces caeruleatus.</title>
        <authorList>
            <person name="Ruckert C."/>
            <person name="Winkler A."/>
            <person name="Kalinowski J."/>
            <person name="Kampfer P."/>
            <person name="Glaeser S."/>
        </authorList>
    </citation>
    <scope>NUCLEOTIDE SEQUENCE [LARGE SCALE GENOMIC DNA]</scope>
    <source>
        <strain evidence="1 2">NRRL B-24802</strain>
    </source>
</reference>
<proteinExistence type="predicted"/>
<dbReference type="RefSeq" id="WP_062720149.1">
    <property type="nucleotide sequence ID" value="NZ_KQ948929.1"/>
</dbReference>
<gene>
    <name evidence="1" type="ORF">AQJ67_18725</name>
</gene>
<protein>
    <submittedName>
        <fullName evidence="1">Uncharacterized protein</fullName>
    </submittedName>
</protein>
<name>A0A101U2N5_9ACTN</name>
<organism evidence="1 2">
    <name type="scientific">Streptomyces caeruleatus</name>
    <dbReference type="NCBI Taxonomy" id="661399"/>
    <lineage>
        <taxon>Bacteria</taxon>
        <taxon>Bacillati</taxon>
        <taxon>Actinomycetota</taxon>
        <taxon>Actinomycetes</taxon>
        <taxon>Kitasatosporales</taxon>
        <taxon>Streptomycetaceae</taxon>
        <taxon>Streptomyces</taxon>
    </lineage>
</organism>
<dbReference type="AlphaFoldDB" id="A0A101U2N5"/>